<dbReference type="FunCoup" id="A0A540VHR5">
    <property type="interactions" value="405"/>
</dbReference>
<keyword evidence="2" id="KW-0784">Thiamine biosynthesis</keyword>
<dbReference type="GO" id="GO:0009229">
    <property type="term" value="P:thiamine diphosphate biosynthetic process"/>
    <property type="evidence" value="ECO:0007669"/>
    <property type="project" value="UniProtKB-UniPathway"/>
</dbReference>
<evidence type="ECO:0000256" key="5">
    <source>
        <dbReference type="ARBA" id="ARBA00050018"/>
    </source>
</evidence>
<sequence>MQRPEHVLIVGGGICGLGIGWELARTGQPVTVLERGEVGPGSLPAATWAAAGMLAPQVEAEPGEESLLPLLLESRARWADFSRELQEASGIDVGYRTEGTLVVAVDRDQAERLQFQYEFQRSLGLELSWLSGREARQREPHLTRHVLAAIYSPLDHQVDNRKVILALRKAFLAAGGTLRERTQVAEVLVTTGDSAPRVCGVRLQSGETLSAPVVVIAAGAWSAGLAGLPPEARPPVRPVKGQMIALQMPTDPPLLRHVIWGRDVYLVPREDGRLLIGATVEEKGFDARLTAGGVYNLLRRAWETLPAIDELPIVETWAGLRPGSRDDAPILGTTPVEGLILATGHYRNGILLAPVTAQAISHLIRTGETPEIIRPFGLQRFQRG</sequence>
<dbReference type="Pfam" id="PF01266">
    <property type="entry name" value="DAO"/>
    <property type="match status" value="1"/>
</dbReference>
<dbReference type="PANTHER" id="PTHR13847">
    <property type="entry name" value="SARCOSINE DEHYDROGENASE-RELATED"/>
    <property type="match status" value="1"/>
</dbReference>
<dbReference type="GO" id="GO:0009228">
    <property type="term" value="P:thiamine biosynthetic process"/>
    <property type="evidence" value="ECO:0007669"/>
    <property type="project" value="UniProtKB-KW"/>
</dbReference>
<evidence type="ECO:0000313" key="7">
    <source>
        <dbReference type="EMBL" id="TQE95693.1"/>
    </source>
</evidence>
<comment type="caution">
    <text evidence="7">The sequence shown here is derived from an EMBL/GenBank/DDBJ whole genome shotgun (WGS) entry which is preliminary data.</text>
</comment>
<evidence type="ECO:0000259" key="6">
    <source>
        <dbReference type="Pfam" id="PF01266"/>
    </source>
</evidence>
<dbReference type="OrthoDB" id="9794226at2"/>
<dbReference type="GO" id="GO:0005737">
    <property type="term" value="C:cytoplasm"/>
    <property type="evidence" value="ECO:0007669"/>
    <property type="project" value="TreeGrafter"/>
</dbReference>
<dbReference type="EMBL" id="VIGC01000012">
    <property type="protein sequence ID" value="TQE95693.1"/>
    <property type="molecule type" value="Genomic_DNA"/>
</dbReference>
<dbReference type="Proteomes" id="UP000317371">
    <property type="component" value="Unassembled WGS sequence"/>
</dbReference>
<dbReference type="UniPathway" id="UPA00060"/>
<dbReference type="AlphaFoldDB" id="A0A540VHR5"/>
<dbReference type="InterPro" id="IPR006076">
    <property type="entry name" value="FAD-dep_OxRdtase"/>
</dbReference>
<dbReference type="GO" id="GO:0043799">
    <property type="term" value="F:glycine oxidase activity"/>
    <property type="evidence" value="ECO:0007669"/>
    <property type="project" value="UniProtKB-EC"/>
</dbReference>
<dbReference type="InterPro" id="IPR036188">
    <property type="entry name" value="FAD/NAD-bd_sf"/>
</dbReference>
<organism evidence="7 8">
    <name type="scientific">Litorilinea aerophila</name>
    <dbReference type="NCBI Taxonomy" id="1204385"/>
    <lineage>
        <taxon>Bacteria</taxon>
        <taxon>Bacillati</taxon>
        <taxon>Chloroflexota</taxon>
        <taxon>Caldilineae</taxon>
        <taxon>Caldilineales</taxon>
        <taxon>Caldilineaceae</taxon>
        <taxon>Litorilinea</taxon>
    </lineage>
</organism>
<dbReference type="SUPFAM" id="SSF54373">
    <property type="entry name" value="FAD-linked reductases, C-terminal domain"/>
    <property type="match status" value="1"/>
</dbReference>
<evidence type="ECO:0000256" key="4">
    <source>
        <dbReference type="ARBA" id="ARBA00049872"/>
    </source>
</evidence>
<evidence type="ECO:0000256" key="3">
    <source>
        <dbReference type="ARBA" id="ARBA00023002"/>
    </source>
</evidence>
<accession>A0A540VHR5</accession>
<dbReference type="InterPro" id="IPR012727">
    <property type="entry name" value="Gly_oxidase_ThiO"/>
</dbReference>
<dbReference type="Gene3D" id="3.30.9.10">
    <property type="entry name" value="D-Amino Acid Oxidase, subunit A, domain 2"/>
    <property type="match status" value="1"/>
</dbReference>
<evidence type="ECO:0000256" key="1">
    <source>
        <dbReference type="ARBA" id="ARBA00004948"/>
    </source>
</evidence>
<dbReference type="RefSeq" id="WP_141610228.1">
    <property type="nucleotide sequence ID" value="NZ_VIGC02000012.1"/>
</dbReference>
<dbReference type="PANTHER" id="PTHR13847:SF289">
    <property type="entry name" value="GLYCINE OXIDASE"/>
    <property type="match status" value="1"/>
</dbReference>
<dbReference type="Gene3D" id="3.50.50.60">
    <property type="entry name" value="FAD/NAD(P)-binding domain"/>
    <property type="match status" value="1"/>
</dbReference>
<proteinExistence type="predicted"/>
<dbReference type="NCBIfam" id="TIGR02352">
    <property type="entry name" value="thiamin_ThiO"/>
    <property type="match status" value="1"/>
</dbReference>
<reference evidence="7 8" key="1">
    <citation type="submission" date="2019-06" db="EMBL/GenBank/DDBJ databases">
        <title>Genome sequence of Litorilinea aerophila BAA-2444.</title>
        <authorList>
            <person name="Maclea K.S."/>
            <person name="Maurais E.G."/>
            <person name="Iannazzi L.C."/>
        </authorList>
    </citation>
    <scope>NUCLEOTIDE SEQUENCE [LARGE SCALE GENOMIC DNA]</scope>
    <source>
        <strain evidence="7 8">ATCC BAA-2444</strain>
    </source>
</reference>
<name>A0A540VHR5_9CHLR</name>
<comment type="catalytic activity">
    <reaction evidence="4">
        <text>glycine + O2 + H2O = glyoxylate + H2O2 + NH4(+)</text>
        <dbReference type="Rhea" id="RHEA:11532"/>
        <dbReference type="ChEBI" id="CHEBI:15377"/>
        <dbReference type="ChEBI" id="CHEBI:15379"/>
        <dbReference type="ChEBI" id="CHEBI:16240"/>
        <dbReference type="ChEBI" id="CHEBI:28938"/>
        <dbReference type="ChEBI" id="CHEBI:36655"/>
        <dbReference type="ChEBI" id="CHEBI:57305"/>
        <dbReference type="EC" id="1.4.3.19"/>
    </reaction>
</comment>
<dbReference type="InParanoid" id="A0A540VHR5"/>
<feature type="domain" description="FAD dependent oxidoreductase" evidence="6">
    <location>
        <begin position="7"/>
        <end position="362"/>
    </location>
</feature>
<gene>
    <name evidence="7" type="primary">thiO</name>
    <name evidence="7" type="ORF">FKZ61_11260</name>
</gene>
<evidence type="ECO:0000313" key="8">
    <source>
        <dbReference type="Proteomes" id="UP000317371"/>
    </source>
</evidence>
<keyword evidence="8" id="KW-1185">Reference proteome</keyword>
<comment type="pathway">
    <text evidence="1">Cofactor biosynthesis; thiamine diphosphate biosynthesis.</text>
</comment>
<keyword evidence="3 7" id="KW-0560">Oxidoreductase</keyword>
<dbReference type="EC" id="1.4.3.19" evidence="5"/>
<protein>
    <recommendedName>
        <fullName evidence="5">glycine oxidase</fullName>
        <ecNumber evidence="5">1.4.3.19</ecNumber>
    </recommendedName>
</protein>
<evidence type="ECO:0000256" key="2">
    <source>
        <dbReference type="ARBA" id="ARBA00022977"/>
    </source>
</evidence>
<dbReference type="GO" id="GO:0050660">
    <property type="term" value="F:flavin adenine dinucleotide binding"/>
    <property type="evidence" value="ECO:0007669"/>
    <property type="project" value="InterPro"/>
</dbReference>
<dbReference type="SUPFAM" id="SSF51905">
    <property type="entry name" value="FAD/NAD(P)-binding domain"/>
    <property type="match status" value="1"/>
</dbReference>